<keyword evidence="9" id="KW-0479">Metal-binding</keyword>
<evidence type="ECO:0000256" key="11">
    <source>
        <dbReference type="ARBA" id="ARBA00023004"/>
    </source>
</evidence>
<feature type="domain" description="N-acetyltransferase" evidence="16">
    <location>
        <begin position="520"/>
        <end position="574"/>
    </location>
</feature>
<keyword evidence="4" id="KW-0004">4Fe-4S</keyword>
<dbReference type="InterPro" id="IPR023404">
    <property type="entry name" value="rSAM_horseshoe"/>
</dbReference>
<dbReference type="GO" id="GO:0000049">
    <property type="term" value="F:tRNA binding"/>
    <property type="evidence" value="ECO:0007669"/>
    <property type="project" value="UniProtKB-KW"/>
</dbReference>
<comment type="cofactor">
    <cofactor evidence="1">
        <name>[4Fe-4S] cluster</name>
        <dbReference type="ChEBI" id="CHEBI:49883"/>
    </cofactor>
</comment>
<comment type="caution">
    <text evidence="18">The sequence shown here is derived from an EMBL/GenBank/DDBJ whole genome shotgun (WGS) entry which is preliminary data.</text>
</comment>
<evidence type="ECO:0000313" key="18">
    <source>
        <dbReference type="EMBL" id="PIT86969.1"/>
    </source>
</evidence>
<dbReference type="SMART" id="SM00729">
    <property type="entry name" value="Elp3"/>
    <property type="match status" value="1"/>
</dbReference>
<dbReference type="NCBIfam" id="TIGR01211">
    <property type="entry name" value="ELP3"/>
    <property type="match status" value="1"/>
</dbReference>
<evidence type="ECO:0000256" key="10">
    <source>
        <dbReference type="ARBA" id="ARBA00022884"/>
    </source>
</evidence>
<keyword evidence="10" id="KW-0694">RNA-binding</keyword>
<proteinExistence type="inferred from homology"/>
<dbReference type="PROSITE" id="PS51918">
    <property type="entry name" value="RADICAL_SAM"/>
    <property type="match status" value="1"/>
</dbReference>
<evidence type="ECO:0000256" key="3">
    <source>
        <dbReference type="ARBA" id="ARBA00005494"/>
    </source>
</evidence>
<gene>
    <name evidence="18" type="ORF">COU33_00220</name>
</gene>
<dbReference type="EMBL" id="PFBZ01000010">
    <property type="protein sequence ID" value="PIT86969.1"/>
    <property type="molecule type" value="Genomic_DNA"/>
</dbReference>
<comment type="similarity">
    <text evidence="3">Belongs to the ELP3 family.</text>
</comment>
<evidence type="ECO:0000313" key="19">
    <source>
        <dbReference type="Proteomes" id="UP000229362"/>
    </source>
</evidence>
<dbReference type="GO" id="GO:0106261">
    <property type="term" value="F:tRNA uridine(34) acetyltransferase activity"/>
    <property type="evidence" value="ECO:0007669"/>
    <property type="project" value="UniProtKB-EC"/>
</dbReference>
<dbReference type="AlphaFoldDB" id="A0A2M6W2E6"/>
<dbReference type="InterPro" id="IPR000182">
    <property type="entry name" value="GNAT_dom"/>
</dbReference>
<dbReference type="GO" id="GO:0002926">
    <property type="term" value="P:tRNA wobble base 5-methoxycarbonylmethyl-2-thiouridinylation"/>
    <property type="evidence" value="ECO:0007669"/>
    <property type="project" value="TreeGrafter"/>
</dbReference>
<evidence type="ECO:0000259" key="17">
    <source>
        <dbReference type="PROSITE" id="PS51918"/>
    </source>
</evidence>
<dbReference type="Pfam" id="PF04055">
    <property type="entry name" value="Radical_SAM"/>
    <property type="match status" value="1"/>
</dbReference>
<evidence type="ECO:0000256" key="7">
    <source>
        <dbReference type="ARBA" id="ARBA00022691"/>
    </source>
</evidence>
<dbReference type="InterPro" id="IPR006638">
    <property type="entry name" value="Elp3/MiaA/NifB-like_rSAM"/>
</dbReference>
<dbReference type="InterPro" id="IPR007197">
    <property type="entry name" value="rSAM"/>
</dbReference>
<dbReference type="GO" id="GO:0033588">
    <property type="term" value="C:elongator holoenzyme complex"/>
    <property type="evidence" value="ECO:0007669"/>
    <property type="project" value="TreeGrafter"/>
</dbReference>
<dbReference type="InterPro" id="IPR034687">
    <property type="entry name" value="ELP3-like"/>
</dbReference>
<dbReference type="Proteomes" id="UP000229362">
    <property type="component" value="Unassembled WGS sequence"/>
</dbReference>
<evidence type="ECO:0000256" key="15">
    <source>
        <dbReference type="ARBA" id="ARBA00047372"/>
    </source>
</evidence>
<comment type="catalytic activity">
    <reaction evidence="15">
        <text>uridine(34) in tRNA + acetyl-CoA + S-adenosyl-L-methionine + H2O = 5-(carboxymethyl)uridine(34) in tRNA + 5'-deoxyadenosine + L-methionine + CoA + 2 H(+)</text>
        <dbReference type="Rhea" id="RHEA:61020"/>
        <dbReference type="Rhea" id="RHEA-COMP:10407"/>
        <dbReference type="Rhea" id="RHEA-COMP:11727"/>
        <dbReference type="ChEBI" id="CHEBI:15377"/>
        <dbReference type="ChEBI" id="CHEBI:15378"/>
        <dbReference type="ChEBI" id="CHEBI:17319"/>
        <dbReference type="ChEBI" id="CHEBI:57287"/>
        <dbReference type="ChEBI" id="CHEBI:57288"/>
        <dbReference type="ChEBI" id="CHEBI:57844"/>
        <dbReference type="ChEBI" id="CHEBI:59789"/>
        <dbReference type="ChEBI" id="CHEBI:65315"/>
        <dbReference type="ChEBI" id="CHEBI:74882"/>
        <dbReference type="EC" id="2.3.1.311"/>
    </reaction>
    <physiologicalReaction direction="left-to-right" evidence="15">
        <dbReference type="Rhea" id="RHEA:61021"/>
    </physiologicalReaction>
</comment>
<dbReference type="InterPro" id="IPR058240">
    <property type="entry name" value="rSAM_sf"/>
</dbReference>
<dbReference type="CDD" id="cd04301">
    <property type="entry name" value="NAT_SF"/>
    <property type="match status" value="1"/>
</dbReference>
<evidence type="ECO:0000256" key="6">
    <source>
        <dbReference type="ARBA" id="ARBA00022679"/>
    </source>
</evidence>
<dbReference type="GO" id="GO:0046872">
    <property type="term" value="F:metal ion binding"/>
    <property type="evidence" value="ECO:0007669"/>
    <property type="project" value="UniProtKB-KW"/>
</dbReference>
<dbReference type="InterPro" id="IPR032432">
    <property type="entry name" value="Radical_SAM_C"/>
</dbReference>
<evidence type="ECO:0000259" key="16">
    <source>
        <dbReference type="PROSITE" id="PS51186"/>
    </source>
</evidence>
<keyword evidence="11" id="KW-0408">Iron</keyword>
<keyword evidence="13" id="KW-0012">Acyltransferase</keyword>
<evidence type="ECO:0000256" key="9">
    <source>
        <dbReference type="ARBA" id="ARBA00022723"/>
    </source>
</evidence>
<dbReference type="EC" id="2.3.1.311" evidence="14"/>
<dbReference type="InterPro" id="IPR016181">
    <property type="entry name" value="Acyl_CoA_acyltransferase"/>
</dbReference>
<dbReference type="PROSITE" id="PS51186">
    <property type="entry name" value="GNAT"/>
    <property type="match status" value="1"/>
</dbReference>
<comment type="pathway">
    <text evidence="2">tRNA modification.</text>
</comment>
<evidence type="ECO:0000256" key="13">
    <source>
        <dbReference type="ARBA" id="ARBA00023315"/>
    </source>
</evidence>
<organism evidence="18 19">
    <name type="scientific">Candidatus Magasanikbacteria bacterium CG10_big_fil_rev_8_21_14_0_10_43_6</name>
    <dbReference type="NCBI Taxonomy" id="1974650"/>
    <lineage>
        <taxon>Bacteria</taxon>
        <taxon>Candidatus Magasanikiibacteriota</taxon>
    </lineage>
</organism>
<reference evidence="19" key="1">
    <citation type="submission" date="2017-09" db="EMBL/GenBank/DDBJ databases">
        <title>Depth-based differentiation of microbial function through sediment-hosted aquifers and enrichment of novel symbionts in the deep terrestrial subsurface.</title>
        <authorList>
            <person name="Probst A.J."/>
            <person name="Ladd B."/>
            <person name="Jarett J.K."/>
            <person name="Geller-Mcgrath D.E."/>
            <person name="Sieber C.M.K."/>
            <person name="Emerson J.B."/>
            <person name="Anantharaman K."/>
            <person name="Thomas B.C."/>
            <person name="Malmstrom R."/>
            <person name="Stieglmeier M."/>
            <person name="Klingl A."/>
            <person name="Woyke T."/>
            <person name="Ryan C.M."/>
            <person name="Banfield J.F."/>
        </authorList>
    </citation>
    <scope>NUCLEOTIDE SEQUENCE [LARGE SCALE GENOMIC DNA]</scope>
</reference>
<keyword evidence="8" id="KW-0819">tRNA processing</keyword>
<dbReference type="Pfam" id="PF16199">
    <property type="entry name" value="Radical_SAM_C"/>
    <property type="match status" value="1"/>
</dbReference>
<dbReference type="SUPFAM" id="SSF102114">
    <property type="entry name" value="Radical SAM enzymes"/>
    <property type="match status" value="1"/>
</dbReference>
<feature type="domain" description="Radical SAM core" evidence="17">
    <location>
        <begin position="77"/>
        <end position="377"/>
    </location>
</feature>
<evidence type="ECO:0000256" key="1">
    <source>
        <dbReference type="ARBA" id="ARBA00001966"/>
    </source>
</evidence>
<keyword evidence="6" id="KW-0808">Transferase</keyword>
<keyword evidence="12" id="KW-0411">Iron-sulfur</keyword>
<evidence type="ECO:0000256" key="8">
    <source>
        <dbReference type="ARBA" id="ARBA00022694"/>
    </source>
</evidence>
<evidence type="ECO:0000256" key="2">
    <source>
        <dbReference type="ARBA" id="ARBA00005217"/>
    </source>
</evidence>
<evidence type="ECO:0000256" key="5">
    <source>
        <dbReference type="ARBA" id="ARBA00022555"/>
    </source>
</evidence>
<dbReference type="InterPro" id="IPR039661">
    <property type="entry name" value="ELP3"/>
</dbReference>
<name>A0A2M6W2E6_9BACT</name>
<dbReference type="SFLD" id="SFLDS00029">
    <property type="entry name" value="Radical_SAM"/>
    <property type="match status" value="1"/>
</dbReference>
<dbReference type="Gene3D" id="3.40.630.30">
    <property type="match status" value="1"/>
</dbReference>
<keyword evidence="5" id="KW-0820">tRNA-binding</keyword>
<dbReference type="Gene3D" id="3.80.30.20">
    <property type="entry name" value="tm_1862 like domain"/>
    <property type="match status" value="1"/>
</dbReference>
<accession>A0A2M6W2E6</accession>
<dbReference type="GO" id="GO:0051539">
    <property type="term" value="F:4 iron, 4 sulfur cluster binding"/>
    <property type="evidence" value="ECO:0007669"/>
    <property type="project" value="UniProtKB-KW"/>
</dbReference>
<dbReference type="GO" id="GO:0005737">
    <property type="term" value="C:cytoplasm"/>
    <property type="evidence" value="ECO:0007669"/>
    <property type="project" value="TreeGrafter"/>
</dbReference>
<evidence type="ECO:0000256" key="14">
    <source>
        <dbReference type="ARBA" id="ARBA00044771"/>
    </source>
</evidence>
<evidence type="ECO:0000256" key="12">
    <source>
        <dbReference type="ARBA" id="ARBA00023014"/>
    </source>
</evidence>
<sequence length="574" mass="66376">MHIPMEDHTETIVLDIIAAQPTTKAAFDDVRRKSSGRLKINQPANRELIKAYQTLLEKKRITPQPQLQKLFRKAGIRSNSGIAVITSLVKPYPCPGKCVYCPTEVRMPKSYIASEPAAMRSLKLNFNPYRLMQKRIEMLEANGHATDKIEYITKGGTWNAYTLKYQYWYMLESFKACNNLSREKDVPYTNEDYWNDRPLEDLITEITKEQTYNETADHRIIGVTLETRPDAITPKTIHHMRRQGCTRVELGLQAPDDRILTLIQRGHTVDQFRRAMYLLRQAGFKVDLHFMPDLPGTTPEHDIEMYKKVFSDGSLRPDMIKIYPNTVIKSAELYEWFKDGRYVPYGEEGLFHALTEMKLATPRYCRISRLIRDIPETEIEGGNNITNLREELQKKLAENGKHCVCLRCREIFRQRDAIDASIQPILFVDEYETAGGKEYFITFEDPKRIAVYGFLRLRIPDMMNDMDFPLVGEAGLSIEDMIKTNTELYRLMPEIQNAAFVRELHVYGQLVKIGKKNELETQHKGFGKRLMQAAEDIVKEHGMKKVAVISGVGVRGYYEKIGYKKQGTYMVKTL</sequence>
<dbReference type="SFLD" id="SFLDG01086">
    <property type="entry name" value="elongater_protein-like"/>
    <property type="match status" value="1"/>
</dbReference>
<dbReference type="SUPFAM" id="SSF55729">
    <property type="entry name" value="Acyl-CoA N-acyltransferases (Nat)"/>
    <property type="match status" value="1"/>
</dbReference>
<keyword evidence="7" id="KW-0949">S-adenosyl-L-methionine</keyword>
<protein>
    <recommendedName>
        <fullName evidence="14">tRNA carboxymethyluridine synthase</fullName>
        <ecNumber evidence="14">2.3.1.311</ecNumber>
    </recommendedName>
</protein>
<evidence type="ECO:0000256" key="4">
    <source>
        <dbReference type="ARBA" id="ARBA00022485"/>
    </source>
</evidence>
<dbReference type="PANTHER" id="PTHR11135:SF2">
    <property type="entry name" value="ELONGATOR COMPLEX PROTEIN 3"/>
    <property type="match status" value="1"/>
</dbReference>
<dbReference type="Pfam" id="PF13673">
    <property type="entry name" value="Acetyltransf_10"/>
    <property type="match status" value="1"/>
</dbReference>
<dbReference type="SFLD" id="SFLDF00344">
    <property type="entry name" value="ELP3-like"/>
    <property type="match status" value="1"/>
</dbReference>
<dbReference type="PANTHER" id="PTHR11135">
    <property type="entry name" value="HISTONE ACETYLTRANSFERASE-RELATED"/>
    <property type="match status" value="1"/>
</dbReference>